<dbReference type="InterPro" id="IPR005146">
    <property type="entry name" value="B3/B4_tRNA-bd"/>
</dbReference>
<evidence type="ECO:0000256" key="5">
    <source>
        <dbReference type="ARBA" id="ARBA00022598"/>
    </source>
</evidence>
<evidence type="ECO:0000256" key="11">
    <source>
        <dbReference type="ARBA" id="ARBA00023146"/>
    </source>
</evidence>
<evidence type="ECO:0000256" key="3">
    <source>
        <dbReference type="ARBA" id="ARBA00011209"/>
    </source>
</evidence>
<proteinExistence type="inferred from homology"/>
<reference evidence="15 16" key="1">
    <citation type="journal article" date="2016" name="Nat. Commun.">
        <title>Thousands of microbial genomes shed light on interconnected biogeochemical processes in an aquifer system.</title>
        <authorList>
            <person name="Anantharaman K."/>
            <person name="Brown C.T."/>
            <person name="Hug L.A."/>
            <person name="Sharon I."/>
            <person name="Castelle C.J."/>
            <person name="Probst A.J."/>
            <person name="Thomas B.C."/>
            <person name="Singh A."/>
            <person name="Wilkins M.J."/>
            <person name="Karaoz U."/>
            <person name="Brodie E.L."/>
            <person name="Williams K.H."/>
            <person name="Hubbard S.S."/>
            <person name="Banfield J.F."/>
        </authorList>
    </citation>
    <scope>NUCLEOTIDE SEQUENCE [LARGE SCALE GENOMIC DNA]</scope>
</reference>
<dbReference type="Gene3D" id="3.50.40.10">
    <property type="entry name" value="Phenylalanyl-trna Synthetase, Chain B, domain 3"/>
    <property type="match status" value="1"/>
</dbReference>
<keyword evidence="7" id="KW-0547">Nucleotide-binding</keyword>
<accession>A0A1F7GL29</accession>
<comment type="cofactor">
    <cofactor evidence="1">
        <name>Mg(2+)</name>
        <dbReference type="ChEBI" id="CHEBI:18420"/>
    </cofactor>
</comment>
<feature type="domain" description="B5" evidence="14">
    <location>
        <begin position="294"/>
        <end position="370"/>
    </location>
</feature>
<dbReference type="GO" id="GO:0003723">
    <property type="term" value="F:RNA binding"/>
    <property type="evidence" value="ECO:0007669"/>
    <property type="project" value="InterPro"/>
</dbReference>
<evidence type="ECO:0000313" key="16">
    <source>
        <dbReference type="Proteomes" id="UP000177026"/>
    </source>
</evidence>
<dbReference type="InterPro" id="IPR041616">
    <property type="entry name" value="PheRS_beta_core"/>
</dbReference>
<comment type="similarity">
    <text evidence="2">Belongs to the phenylalanyl-tRNA synthetase beta subunit family. Type 1 subfamily.</text>
</comment>
<evidence type="ECO:0000256" key="8">
    <source>
        <dbReference type="ARBA" id="ARBA00022840"/>
    </source>
</evidence>
<dbReference type="Pfam" id="PF03483">
    <property type="entry name" value="B3_4"/>
    <property type="match status" value="1"/>
</dbReference>
<dbReference type="GO" id="GO:0000287">
    <property type="term" value="F:magnesium ion binding"/>
    <property type="evidence" value="ECO:0007669"/>
    <property type="project" value="InterPro"/>
</dbReference>
<keyword evidence="10" id="KW-0648">Protein biosynthesis</keyword>
<evidence type="ECO:0000256" key="6">
    <source>
        <dbReference type="ARBA" id="ARBA00022723"/>
    </source>
</evidence>
<keyword evidence="11" id="KW-0030">Aminoacyl-tRNA synthetase</keyword>
<dbReference type="EC" id="6.1.1.20" evidence="4"/>
<dbReference type="Pfam" id="PF17759">
    <property type="entry name" value="tRNA_synthFbeta"/>
    <property type="match status" value="1"/>
</dbReference>
<evidence type="ECO:0000256" key="4">
    <source>
        <dbReference type="ARBA" id="ARBA00012814"/>
    </source>
</evidence>
<dbReference type="Pfam" id="PF03484">
    <property type="entry name" value="B5"/>
    <property type="match status" value="1"/>
</dbReference>
<evidence type="ECO:0000259" key="14">
    <source>
        <dbReference type="PROSITE" id="PS51483"/>
    </source>
</evidence>
<dbReference type="GO" id="GO:0004826">
    <property type="term" value="F:phenylalanine-tRNA ligase activity"/>
    <property type="evidence" value="ECO:0007669"/>
    <property type="project" value="UniProtKB-EC"/>
</dbReference>
<dbReference type="AlphaFoldDB" id="A0A1F7GL29"/>
<name>A0A1F7GL29_9BACT</name>
<organism evidence="15 16">
    <name type="scientific">Candidatus Roizmanbacteria bacterium RIFCSPHIGHO2_01_FULL_39_8</name>
    <dbReference type="NCBI Taxonomy" id="1802033"/>
    <lineage>
        <taxon>Bacteria</taxon>
        <taxon>Candidatus Roizmaniibacteriota</taxon>
    </lineage>
</organism>
<evidence type="ECO:0000313" key="15">
    <source>
        <dbReference type="EMBL" id="OGK19627.1"/>
    </source>
</evidence>
<dbReference type="PANTHER" id="PTHR10947">
    <property type="entry name" value="PHENYLALANYL-TRNA SYNTHETASE BETA CHAIN AND LEUCINE-RICH REPEAT-CONTAINING PROTEIN 47"/>
    <property type="match status" value="1"/>
</dbReference>
<evidence type="ECO:0000256" key="7">
    <source>
        <dbReference type="ARBA" id="ARBA00022741"/>
    </source>
</evidence>
<keyword evidence="6" id="KW-0479">Metal-binding</keyword>
<dbReference type="SMART" id="SM00873">
    <property type="entry name" value="B3_4"/>
    <property type="match status" value="1"/>
</dbReference>
<dbReference type="InterPro" id="IPR004532">
    <property type="entry name" value="Phe-tRNA-ligase_IIc_bsu_bact"/>
</dbReference>
<keyword evidence="9" id="KW-0460">Magnesium</keyword>
<dbReference type="SUPFAM" id="SSF56037">
    <property type="entry name" value="PheT/TilS domain"/>
    <property type="match status" value="1"/>
</dbReference>
<dbReference type="Gene3D" id="3.30.930.10">
    <property type="entry name" value="Bira Bifunctional Protein, Domain 2"/>
    <property type="match status" value="1"/>
</dbReference>
<dbReference type="PROSITE" id="PS51483">
    <property type="entry name" value="B5"/>
    <property type="match status" value="1"/>
</dbReference>
<keyword evidence="5 15" id="KW-0436">Ligase</keyword>
<dbReference type="InterPro" id="IPR045864">
    <property type="entry name" value="aa-tRNA-synth_II/BPL/LPL"/>
</dbReference>
<keyword evidence="8" id="KW-0067">ATP-binding</keyword>
<evidence type="ECO:0000256" key="9">
    <source>
        <dbReference type="ARBA" id="ARBA00022842"/>
    </source>
</evidence>
<dbReference type="Proteomes" id="UP000177026">
    <property type="component" value="Unassembled WGS sequence"/>
</dbReference>
<dbReference type="SUPFAM" id="SSF55681">
    <property type="entry name" value="Class II aaRS and biotin synthetases"/>
    <property type="match status" value="1"/>
</dbReference>
<dbReference type="GO" id="GO:0006432">
    <property type="term" value="P:phenylalanyl-tRNA aminoacylation"/>
    <property type="evidence" value="ECO:0007669"/>
    <property type="project" value="InterPro"/>
</dbReference>
<dbReference type="InterPro" id="IPR020825">
    <property type="entry name" value="Phe-tRNA_synthase-like_B3/B4"/>
</dbReference>
<dbReference type="EMBL" id="MFZI01000045">
    <property type="protein sequence ID" value="OGK19627.1"/>
    <property type="molecule type" value="Genomic_DNA"/>
</dbReference>
<sequence>MNIQITYNWLKEYLDTDASPYEIQKDLSLGGPAIERVDKADDDYILDVEITSNRIDSASIIGIAREAAALLPRFVKKALLRKRDWTIPILKKNRLTVQIEDKEKLTNRILAVILEGVTIKKSPDYIVKRLEAAGIRSLNNLIDITNYVMLEIGHPTHVFDYDRIGTGKLVFRTAKRGERLITLDNKSYTLFGGEVVIDDGSGRIIDLPSIMGTSNSVVQNASKRIIFFIDNVNAVLIRKASMTHGIRTLAATYNEKRPDPELGYTALVRALNLIQELTTPASMSEIFDVYSKPVKPKKIEITPEFITSRIGVAIPVAKWTAYLEPLGFKVSKKTSSIVVEPPSYRASDVQIAEDVVEEVARIYGYNNLPAVLPPLTYIKQPKEIDQLFQFQSKVKHFLKDNGLHETMNYSMISEKLIRNAALEVKSHVRLKNTISEEIKFMRTHLLPSLFMNIKNNEGKREILKFFEIAKTYKKRENDLPVEKYKLGIVVNSSLSDLKGIVDALLTELHIDKFEVIPSAVNFLTKQSQAEFFVGSEKVGKYGELSTEHRLRYGLKSNVFTAIFDFETLIKVARPFAKYKPINPYSEIKLDLTYASTSKLTFSQLKKISFKTSPLLQKIELVTVFKDKVSLRFYFSSQDRNITEKEAVRELAEIKKNF</sequence>
<comment type="caution">
    <text evidence="15">The sequence shown here is derived from an EMBL/GenBank/DDBJ whole genome shotgun (WGS) entry which is preliminary data.</text>
</comment>
<evidence type="ECO:0000256" key="12">
    <source>
        <dbReference type="ARBA" id="ARBA00033189"/>
    </source>
</evidence>
<dbReference type="GO" id="GO:0009328">
    <property type="term" value="C:phenylalanine-tRNA ligase complex"/>
    <property type="evidence" value="ECO:0007669"/>
    <property type="project" value="TreeGrafter"/>
</dbReference>
<dbReference type="GO" id="GO:0005524">
    <property type="term" value="F:ATP binding"/>
    <property type="evidence" value="ECO:0007669"/>
    <property type="project" value="UniProtKB-KW"/>
</dbReference>
<evidence type="ECO:0000256" key="10">
    <source>
        <dbReference type="ARBA" id="ARBA00022917"/>
    </source>
</evidence>
<dbReference type="NCBIfam" id="TIGR00472">
    <property type="entry name" value="pheT_bact"/>
    <property type="match status" value="1"/>
</dbReference>
<protein>
    <recommendedName>
        <fullName evidence="4">phenylalanine--tRNA ligase</fullName>
        <ecNumber evidence="4">6.1.1.20</ecNumber>
    </recommendedName>
    <alternativeName>
        <fullName evidence="12">Phenylalanyl-tRNA synthetase beta subunit</fullName>
    </alternativeName>
</protein>
<evidence type="ECO:0000256" key="13">
    <source>
        <dbReference type="ARBA" id="ARBA00049255"/>
    </source>
</evidence>
<evidence type="ECO:0000256" key="2">
    <source>
        <dbReference type="ARBA" id="ARBA00008653"/>
    </source>
</evidence>
<dbReference type="SUPFAM" id="SSF46955">
    <property type="entry name" value="Putative DNA-binding domain"/>
    <property type="match status" value="2"/>
</dbReference>
<comment type="catalytic activity">
    <reaction evidence="13">
        <text>tRNA(Phe) + L-phenylalanine + ATP = L-phenylalanyl-tRNA(Phe) + AMP + diphosphate + H(+)</text>
        <dbReference type="Rhea" id="RHEA:19413"/>
        <dbReference type="Rhea" id="RHEA-COMP:9668"/>
        <dbReference type="Rhea" id="RHEA-COMP:9699"/>
        <dbReference type="ChEBI" id="CHEBI:15378"/>
        <dbReference type="ChEBI" id="CHEBI:30616"/>
        <dbReference type="ChEBI" id="CHEBI:33019"/>
        <dbReference type="ChEBI" id="CHEBI:58095"/>
        <dbReference type="ChEBI" id="CHEBI:78442"/>
        <dbReference type="ChEBI" id="CHEBI:78531"/>
        <dbReference type="ChEBI" id="CHEBI:456215"/>
        <dbReference type="EC" id="6.1.1.20"/>
    </reaction>
</comment>
<dbReference type="Gene3D" id="3.30.56.10">
    <property type="match status" value="2"/>
</dbReference>
<dbReference type="PANTHER" id="PTHR10947:SF0">
    <property type="entry name" value="PHENYLALANINE--TRNA LIGASE BETA SUBUNIT"/>
    <property type="match status" value="1"/>
</dbReference>
<comment type="subunit">
    <text evidence="3">Tetramer of two alpha and two beta subunits.</text>
</comment>
<dbReference type="InterPro" id="IPR045060">
    <property type="entry name" value="Phe-tRNA-ligase_IIc_bsu"/>
</dbReference>
<dbReference type="InterPro" id="IPR005147">
    <property type="entry name" value="tRNA_synthase_B5-dom"/>
</dbReference>
<gene>
    <name evidence="15" type="ORF">A2866_06675</name>
</gene>
<dbReference type="InterPro" id="IPR009061">
    <property type="entry name" value="DNA-bd_dom_put_sf"/>
</dbReference>
<dbReference type="SMART" id="SM00874">
    <property type="entry name" value="B5"/>
    <property type="match status" value="1"/>
</dbReference>
<evidence type="ECO:0000256" key="1">
    <source>
        <dbReference type="ARBA" id="ARBA00001946"/>
    </source>
</evidence>